<dbReference type="Pfam" id="PF00691">
    <property type="entry name" value="OmpA"/>
    <property type="match status" value="1"/>
</dbReference>
<evidence type="ECO:0000313" key="6">
    <source>
        <dbReference type="EMBL" id="EGU39541.1"/>
    </source>
</evidence>
<dbReference type="InterPro" id="IPR050330">
    <property type="entry name" value="Bact_OuterMem_StrucFunc"/>
</dbReference>
<dbReference type="EMBL" id="AFWF01000149">
    <property type="protein sequence ID" value="EGU39541.1"/>
    <property type="molecule type" value="Genomic_DNA"/>
</dbReference>
<dbReference type="PANTHER" id="PTHR30329:SF21">
    <property type="entry name" value="LIPOPROTEIN YIAD-RELATED"/>
    <property type="match status" value="1"/>
</dbReference>
<dbReference type="AlphaFoldDB" id="F9S2J5"/>
<evidence type="ECO:0000256" key="1">
    <source>
        <dbReference type="ARBA" id="ARBA00004442"/>
    </source>
</evidence>
<organism evidence="6 7">
    <name type="scientific">Vibrio ichthyoenteri ATCC 700023</name>
    <dbReference type="NCBI Taxonomy" id="870968"/>
    <lineage>
        <taxon>Bacteria</taxon>
        <taxon>Pseudomonadati</taxon>
        <taxon>Pseudomonadota</taxon>
        <taxon>Gammaproteobacteria</taxon>
        <taxon>Vibrionales</taxon>
        <taxon>Vibrionaceae</taxon>
        <taxon>Vibrio</taxon>
    </lineage>
</organism>
<evidence type="ECO:0000256" key="3">
    <source>
        <dbReference type="ARBA" id="ARBA00023237"/>
    </source>
</evidence>
<sequence>MMKNILTFSLISLSLTACVNRDNQYDYIETPRASQVADLQDDDRDGVINARDLCTETPIETQIDNDGCGLIITSSEELGLHILFENDSSEISPLFEGQIRQMADFLKQYPETSIEIQGYASKVGNADYNLALSKQRAIAVDKKIESLGISADRVTIVGYGETHLEDLGDDEISHARNRKVVANVVGYKGDILKEWTIFTRLPK</sequence>
<name>F9S2J5_9VIBR</name>
<dbReference type="Gene3D" id="3.30.1330.60">
    <property type="entry name" value="OmpA-like domain"/>
    <property type="match status" value="1"/>
</dbReference>
<comment type="subcellular location">
    <subcellularLocation>
        <location evidence="1">Cell outer membrane</location>
    </subcellularLocation>
</comment>
<dbReference type="PROSITE" id="PS51257">
    <property type="entry name" value="PROKAR_LIPOPROTEIN"/>
    <property type="match status" value="1"/>
</dbReference>
<dbReference type="PANTHER" id="PTHR30329">
    <property type="entry name" value="STATOR ELEMENT OF FLAGELLAR MOTOR COMPLEX"/>
    <property type="match status" value="1"/>
</dbReference>
<protein>
    <submittedName>
        <fullName evidence="6">Putative outer membrane protein</fullName>
    </submittedName>
</protein>
<comment type="caution">
    <text evidence="6">The sequence shown here is derived from an EMBL/GenBank/DDBJ whole genome shotgun (WGS) entry which is preliminary data.</text>
</comment>
<dbReference type="SUPFAM" id="SSF103647">
    <property type="entry name" value="TSP type-3 repeat"/>
    <property type="match status" value="1"/>
</dbReference>
<keyword evidence="2 4" id="KW-0472">Membrane</keyword>
<dbReference type="GO" id="GO:0005509">
    <property type="term" value="F:calcium ion binding"/>
    <property type="evidence" value="ECO:0007669"/>
    <property type="project" value="InterPro"/>
</dbReference>
<dbReference type="CDD" id="cd07185">
    <property type="entry name" value="OmpA_C-like"/>
    <property type="match status" value="1"/>
</dbReference>
<feature type="domain" description="OmpA-like" evidence="5">
    <location>
        <begin position="71"/>
        <end position="188"/>
    </location>
</feature>
<evidence type="ECO:0000259" key="5">
    <source>
        <dbReference type="PROSITE" id="PS51123"/>
    </source>
</evidence>
<dbReference type="GO" id="GO:0009279">
    <property type="term" value="C:cell outer membrane"/>
    <property type="evidence" value="ECO:0007669"/>
    <property type="project" value="UniProtKB-SubCell"/>
</dbReference>
<dbReference type="OrthoDB" id="9805832at2"/>
<dbReference type="RefSeq" id="WP_006712304.1">
    <property type="nucleotide sequence ID" value="NZ_AFWF01000149.1"/>
</dbReference>
<evidence type="ECO:0000313" key="7">
    <source>
        <dbReference type="Proteomes" id="UP000004605"/>
    </source>
</evidence>
<evidence type="ECO:0000256" key="2">
    <source>
        <dbReference type="ARBA" id="ARBA00023136"/>
    </source>
</evidence>
<evidence type="ECO:0000256" key="4">
    <source>
        <dbReference type="PROSITE-ProRule" id="PRU00473"/>
    </source>
</evidence>
<dbReference type="Proteomes" id="UP000004605">
    <property type="component" value="Unassembled WGS sequence"/>
</dbReference>
<proteinExistence type="predicted"/>
<gene>
    <name evidence="6" type="ORF">VII00023_10429</name>
</gene>
<dbReference type="SUPFAM" id="SSF103088">
    <property type="entry name" value="OmpA-like"/>
    <property type="match status" value="1"/>
</dbReference>
<reference evidence="6 7" key="1">
    <citation type="journal article" date="2012" name="Int. J. Syst. Evol. Microbiol.">
        <title>Vibrio caribbeanicus sp. nov., isolated from the marine sponge Scleritoderma cyanea.</title>
        <authorList>
            <person name="Hoffmann M."/>
            <person name="Monday S.R."/>
            <person name="Allard M.W."/>
            <person name="Strain E.A."/>
            <person name="Whittaker P."/>
            <person name="Naum M."/>
            <person name="McCarthy P.J."/>
            <person name="Lopez J.V."/>
            <person name="Fischer M."/>
            <person name="Brown E.W."/>
        </authorList>
    </citation>
    <scope>NUCLEOTIDE SEQUENCE [LARGE SCALE GENOMIC DNA]</scope>
    <source>
        <strain evidence="6 7">ATCC 700023</strain>
    </source>
</reference>
<keyword evidence="3" id="KW-0998">Cell outer membrane</keyword>
<dbReference type="InterPro" id="IPR006664">
    <property type="entry name" value="OMP_bac"/>
</dbReference>
<keyword evidence="7" id="KW-1185">Reference proteome</keyword>
<accession>F9S2J5</accession>
<dbReference type="InterPro" id="IPR036737">
    <property type="entry name" value="OmpA-like_sf"/>
</dbReference>
<dbReference type="PRINTS" id="PR01021">
    <property type="entry name" value="OMPADOMAIN"/>
</dbReference>
<dbReference type="PROSITE" id="PS51123">
    <property type="entry name" value="OMPA_2"/>
    <property type="match status" value="1"/>
</dbReference>
<dbReference type="InterPro" id="IPR006665">
    <property type="entry name" value="OmpA-like"/>
</dbReference>
<dbReference type="InterPro" id="IPR028974">
    <property type="entry name" value="TSP_type-3_rpt"/>
</dbReference>